<proteinExistence type="predicted"/>
<accession>A0A1E7ZGQ8</accession>
<protein>
    <recommendedName>
        <fullName evidence="3">DUF3080 domain-containing protein</fullName>
    </recommendedName>
</protein>
<organism evidence="1 2">
    <name type="scientific">Alteromonas confluentis</name>
    <dbReference type="NCBI Taxonomy" id="1656094"/>
    <lineage>
        <taxon>Bacteria</taxon>
        <taxon>Pseudomonadati</taxon>
        <taxon>Pseudomonadota</taxon>
        <taxon>Gammaproteobacteria</taxon>
        <taxon>Alteromonadales</taxon>
        <taxon>Alteromonadaceae</taxon>
        <taxon>Alteromonas/Salinimonas group</taxon>
        <taxon>Alteromonas</taxon>
    </lineage>
</organism>
<reference evidence="1 2" key="1">
    <citation type="submission" date="2016-08" db="EMBL/GenBank/DDBJ databases">
        <authorList>
            <person name="Seilhamer J.J."/>
        </authorList>
    </citation>
    <scope>NUCLEOTIDE SEQUENCE [LARGE SCALE GENOMIC DNA]</scope>
    <source>
        <strain evidence="1 2">KCTC 42603</strain>
    </source>
</reference>
<comment type="caution">
    <text evidence="1">The sequence shown here is derived from an EMBL/GenBank/DDBJ whole genome shotgun (WGS) entry which is preliminary data.</text>
</comment>
<dbReference type="InterPro" id="IPR021431">
    <property type="entry name" value="DUF3080"/>
</dbReference>
<dbReference type="OrthoDB" id="5760979at2"/>
<dbReference type="Pfam" id="PF11279">
    <property type="entry name" value="DUF3080"/>
    <property type="match status" value="1"/>
</dbReference>
<dbReference type="RefSeq" id="WP_070123308.1">
    <property type="nucleotide sequence ID" value="NZ_MDHN01000003.1"/>
</dbReference>
<dbReference type="PROSITE" id="PS51257">
    <property type="entry name" value="PROKAR_LIPOPROTEIN"/>
    <property type="match status" value="1"/>
</dbReference>
<dbReference type="Proteomes" id="UP000175691">
    <property type="component" value="Unassembled WGS sequence"/>
</dbReference>
<evidence type="ECO:0000313" key="2">
    <source>
        <dbReference type="Proteomes" id="UP000175691"/>
    </source>
</evidence>
<evidence type="ECO:0000313" key="1">
    <source>
        <dbReference type="EMBL" id="OFC72686.1"/>
    </source>
</evidence>
<gene>
    <name evidence="1" type="ORF">BFC18_02220</name>
</gene>
<dbReference type="AlphaFoldDB" id="A0A1E7ZGQ8"/>
<keyword evidence="2" id="KW-1185">Reference proteome</keyword>
<dbReference type="STRING" id="1656094.BFC18_02220"/>
<dbReference type="EMBL" id="MDHN01000003">
    <property type="protein sequence ID" value="OFC72686.1"/>
    <property type="molecule type" value="Genomic_DNA"/>
</dbReference>
<sequence>MLSTLRRVLMRGLVVITILSTLSACSFESGVTSDLHDYAERLSRVVGTDLIYHSPVATLNYPAENQLAWPLQTFEISLTEFYSLQSCQIGSLVAERNTTLGKQQDQAAAFAYEVSLVNTLNDCILSLDDEHSQLAEKLQDWQRVKRQQLPKVWANMIQSVRENRLAFSKSTELLSVEREDDDSAGVTALAYLVSLSTTTDVSLDELNRQLKILNASRLPAKLWRTQNLLAARLNDLTTALNVALPSVSCENGRASEQAEILRNVFYLFFIEKIQPVGSRLNHLHYQLTPVLELLQTSPSIQPAFKQYIEARNSEFRTYQSAMSEHVKLWQTFLGRCHLSPQKPG</sequence>
<name>A0A1E7ZGQ8_9ALTE</name>
<evidence type="ECO:0008006" key="3">
    <source>
        <dbReference type="Google" id="ProtNLM"/>
    </source>
</evidence>